<dbReference type="SUPFAM" id="SSF51182">
    <property type="entry name" value="RmlC-like cupins"/>
    <property type="match status" value="1"/>
</dbReference>
<dbReference type="InterPro" id="IPR050807">
    <property type="entry name" value="TransReg_Diox_bact_type"/>
</dbReference>
<evidence type="ECO:0000256" key="1">
    <source>
        <dbReference type="ARBA" id="ARBA00023125"/>
    </source>
</evidence>
<dbReference type="SMART" id="SM00530">
    <property type="entry name" value="HTH_XRE"/>
    <property type="match status" value="1"/>
</dbReference>
<dbReference type="InterPro" id="IPR013096">
    <property type="entry name" value="Cupin_2"/>
</dbReference>
<dbReference type="CDD" id="cd02209">
    <property type="entry name" value="cupin_XRE_C"/>
    <property type="match status" value="1"/>
</dbReference>
<dbReference type="InterPro" id="IPR011051">
    <property type="entry name" value="RmlC_Cupin_sf"/>
</dbReference>
<dbReference type="Pfam" id="PF07883">
    <property type="entry name" value="Cupin_2"/>
    <property type="match status" value="1"/>
</dbReference>
<proteinExistence type="predicted"/>
<dbReference type="EMBL" id="CP127294">
    <property type="protein sequence ID" value="WIX82738.1"/>
    <property type="molecule type" value="Genomic_DNA"/>
</dbReference>
<dbReference type="PANTHER" id="PTHR46797">
    <property type="entry name" value="HTH-TYPE TRANSCRIPTIONAL REGULATOR"/>
    <property type="match status" value="1"/>
</dbReference>
<dbReference type="GO" id="GO:0005829">
    <property type="term" value="C:cytosol"/>
    <property type="evidence" value="ECO:0007669"/>
    <property type="project" value="TreeGrafter"/>
</dbReference>
<dbReference type="InterPro" id="IPR014710">
    <property type="entry name" value="RmlC-like_jellyroll"/>
</dbReference>
<dbReference type="RefSeq" id="WP_285973303.1">
    <property type="nucleotide sequence ID" value="NZ_CP127294.1"/>
</dbReference>
<dbReference type="Proteomes" id="UP001236014">
    <property type="component" value="Chromosome"/>
</dbReference>
<evidence type="ECO:0000259" key="2">
    <source>
        <dbReference type="PROSITE" id="PS50943"/>
    </source>
</evidence>
<protein>
    <submittedName>
        <fullName evidence="3">Cupin domain-containing protein</fullName>
    </submittedName>
</protein>
<dbReference type="GO" id="GO:0003700">
    <property type="term" value="F:DNA-binding transcription factor activity"/>
    <property type="evidence" value="ECO:0007669"/>
    <property type="project" value="TreeGrafter"/>
</dbReference>
<organism evidence="3 4">
    <name type="scientific">Amycolatopsis carbonis</name>
    <dbReference type="NCBI Taxonomy" id="715471"/>
    <lineage>
        <taxon>Bacteria</taxon>
        <taxon>Bacillati</taxon>
        <taxon>Actinomycetota</taxon>
        <taxon>Actinomycetes</taxon>
        <taxon>Pseudonocardiales</taxon>
        <taxon>Pseudonocardiaceae</taxon>
        <taxon>Amycolatopsis</taxon>
    </lineage>
</organism>
<name>A0A9Y2IQN5_9PSEU</name>
<reference evidence="3 4" key="1">
    <citation type="submission" date="2023-06" db="EMBL/GenBank/DDBJ databases">
        <authorList>
            <person name="Oyuntsetseg B."/>
            <person name="Kim S.B."/>
        </authorList>
    </citation>
    <scope>NUCLEOTIDE SEQUENCE [LARGE SCALE GENOMIC DNA]</scope>
    <source>
        <strain evidence="3 4">2-15</strain>
    </source>
</reference>
<accession>A0A9Y2IQN5</accession>
<dbReference type="CDD" id="cd00093">
    <property type="entry name" value="HTH_XRE"/>
    <property type="match status" value="1"/>
</dbReference>
<dbReference type="AlphaFoldDB" id="A0A9Y2IQN5"/>
<sequence>MGDDSDIDRLVARKLQQLRTDRGLTLTHLAELTGISVAHLSRLERGERQPSIGSLLQLARTYGISIGKLVADQPDEEYHLVRAGQGVAHKNAEGRYEVLSGPRATIAVVGLELPPGTETGAVHHTGEEWLHVRAGAVVLFLGDEEITLKSGDSVQFDSGRTHRLHNTSTRAARVLIASTASAVHHPVSGSDHP</sequence>
<dbReference type="Pfam" id="PF01381">
    <property type="entry name" value="HTH_3"/>
    <property type="match status" value="1"/>
</dbReference>
<dbReference type="InterPro" id="IPR001387">
    <property type="entry name" value="Cro/C1-type_HTH"/>
</dbReference>
<dbReference type="GO" id="GO:0003677">
    <property type="term" value="F:DNA binding"/>
    <property type="evidence" value="ECO:0007669"/>
    <property type="project" value="UniProtKB-KW"/>
</dbReference>
<dbReference type="SUPFAM" id="SSF47413">
    <property type="entry name" value="lambda repressor-like DNA-binding domains"/>
    <property type="match status" value="1"/>
</dbReference>
<gene>
    <name evidence="3" type="ORF">QRX50_19130</name>
</gene>
<dbReference type="PANTHER" id="PTHR46797:SF1">
    <property type="entry name" value="METHYLPHOSPHONATE SYNTHASE"/>
    <property type="match status" value="1"/>
</dbReference>
<keyword evidence="1" id="KW-0238">DNA-binding</keyword>
<feature type="domain" description="HTH cro/C1-type" evidence="2">
    <location>
        <begin position="15"/>
        <end position="69"/>
    </location>
</feature>
<dbReference type="KEGG" id="acab:QRX50_19130"/>
<keyword evidence="4" id="KW-1185">Reference proteome</keyword>
<dbReference type="PROSITE" id="PS50943">
    <property type="entry name" value="HTH_CROC1"/>
    <property type="match status" value="1"/>
</dbReference>
<evidence type="ECO:0000313" key="3">
    <source>
        <dbReference type="EMBL" id="WIX82738.1"/>
    </source>
</evidence>
<dbReference type="Gene3D" id="1.10.260.40">
    <property type="entry name" value="lambda repressor-like DNA-binding domains"/>
    <property type="match status" value="1"/>
</dbReference>
<dbReference type="Gene3D" id="2.60.120.10">
    <property type="entry name" value="Jelly Rolls"/>
    <property type="match status" value="1"/>
</dbReference>
<evidence type="ECO:0000313" key="4">
    <source>
        <dbReference type="Proteomes" id="UP001236014"/>
    </source>
</evidence>
<dbReference type="InterPro" id="IPR010982">
    <property type="entry name" value="Lambda_DNA-bd_dom_sf"/>
</dbReference>